<sequence>MDALCVYCGSSSGERPAYAAAAADLGTALAERDVTLVYGGGRVGLMGAVADAALAAGGDVHGVIPESLEAKEVAHSGLTDLDVVASMHERKARMAELADGFVALPGGFGTLEEIVEVLTWAQLGFHEKPCGLLNVAGYYDDLAAFFDHQTEEGFVEETHREMVVVEDSVDGLLDAYASYDSPAIKSVLTDAEET</sequence>
<dbReference type="Gene3D" id="3.40.50.450">
    <property type="match status" value="1"/>
</dbReference>
<dbReference type="OrthoDB" id="145617at2157"/>
<name>A0A830FD78_9EURY</name>
<evidence type="ECO:0000313" key="2">
    <source>
        <dbReference type="Proteomes" id="UP000628840"/>
    </source>
</evidence>
<gene>
    <name evidence="1" type="ORF">GCM10009037_28830</name>
</gene>
<dbReference type="SUPFAM" id="SSF102405">
    <property type="entry name" value="MCP/YpsA-like"/>
    <property type="match status" value="1"/>
</dbReference>
<reference evidence="1 2" key="1">
    <citation type="journal article" date="2019" name="Int. J. Syst. Evol. Microbiol.">
        <title>The Global Catalogue of Microorganisms (GCM) 10K type strain sequencing project: providing services to taxonomists for standard genome sequencing and annotation.</title>
        <authorList>
            <consortium name="The Broad Institute Genomics Platform"/>
            <consortium name="The Broad Institute Genome Sequencing Center for Infectious Disease"/>
            <person name="Wu L."/>
            <person name="Ma J."/>
        </authorList>
    </citation>
    <scope>NUCLEOTIDE SEQUENCE [LARGE SCALE GENOMIC DNA]</scope>
    <source>
        <strain evidence="1 2">JCM 19585</strain>
    </source>
</reference>
<dbReference type="GO" id="GO:0005829">
    <property type="term" value="C:cytosol"/>
    <property type="evidence" value="ECO:0007669"/>
    <property type="project" value="TreeGrafter"/>
</dbReference>
<dbReference type="GO" id="GO:0009691">
    <property type="term" value="P:cytokinin biosynthetic process"/>
    <property type="evidence" value="ECO:0007669"/>
    <property type="project" value="InterPro"/>
</dbReference>
<dbReference type="Proteomes" id="UP000628840">
    <property type="component" value="Unassembled WGS sequence"/>
</dbReference>
<evidence type="ECO:0000313" key="1">
    <source>
        <dbReference type="EMBL" id="GGL43613.1"/>
    </source>
</evidence>
<dbReference type="PANTHER" id="PTHR31223:SF70">
    <property type="entry name" value="LOG FAMILY PROTEIN YJL055W"/>
    <property type="match status" value="1"/>
</dbReference>
<proteinExistence type="predicted"/>
<dbReference type="PANTHER" id="PTHR31223">
    <property type="entry name" value="LOG FAMILY PROTEIN YJL055W"/>
    <property type="match status" value="1"/>
</dbReference>
<keyword evidence="2" id="KW-1185">Reference proteome</keyword>
<accession>A0A830FD78</accession>
<dbReference type="GO" id="GO:0016799">
    <property type="term" value="F:hydrolase activity, hydrolyzing N-glycosyl compounds"/>
    <property type="evidence" value="ECO:0007669"/>
    <property type="project" value="TreeGrafter"/>
</dbReference>
<protein>
    <submittedName>
        <fullName evidence="1">Cytokinin riboside 5'-monophosphate phosphoribohydrolase</fullName>
    </submittedName>
</protein>
<dbReference type="InterPro" id="IPR005269">
    <property type="entry name" value="LOG"/>
</dbReference>
<dbReference type="InterPro" id="IPR031100">
    <property type="entry name" value="LOG_fam"/>
</dbReference>
<dbReference type="AlphaFoldDB" id="A0A830FD78"/>
<dbReference type="Pfam" id="PF03641">
    <property type="entry name" value="Lysine_decarbox"/>
    <property type="match status" value="1"/>
</dbReference>
<dbReference type="NCBIfam" id="TIGR00730">
    <property type="entry name" value="Rossman fold protein, TIGR00730 family"/>
    <property type="match status" value="1"/>
</dbReference>
<dbReference type="EMBL" id="BMPF01000006">
    <property type="protein sequence ID" value="GGL43613.1"/>
    <property type="molecule type" value="Genomic_DNA"/>
</dbReference>
<comment type="caution">
    <text evidence="1">The sequence shown here is derived from an EMBL/GenBank/DDBJ whole genome shotgun (WGS) entry which is preliminary data.</text>
</comment>
<dbReference type="RefSeq" id="WP_188884383.1">
    <property type="nucleotide sequence ID" value="NZ_BMPF01000006.1"/>
</dbReference>
<organism evidence="1 2">
    <name type="scientific">Halarchaeum grantii</name>
    <dbReference type="NCBI Taxonomy" id="1193105"/>
    <lineage>
        <taxon>Archaea</taxon>
        <taxon>Methanobacteriati</taxon>
        <taxon>Methanobacteriota</taxon>
        <taxon>Stenosarchaea group</taxon>
        <taxon>Halobacteria</taxon>
        <taxon>Halobacteriales</taxon>
        <taxon>Halobacteriaceae</taxon>
    </lineage>
</organism>